<sequence>MEPTTTTPKPVTTTAVAVRYGLLTGLVGIIFSFFLFFAQADQSPVRWLGLAITVGGIVLAHKEFKRSNGGFMEYSQGLGIGTLLGLVAGTLNTLFNYVYLTFIDTEYMGRALDIARAKMEEKGEMTDEQIDQAMTWAAKFSGGSWMLLFGILGSLLFAFLLSLLISAITKHSKPQFE</sequence>
<evidence type="ECO:0000256" key="1">
    <source>
        <dbReference type="SAM" id="Phobius"/>
    </source>
</evidence>
<comment type="caution">
    <text evidence="2">The sequence shown here is derived from an EMBL/GenBank/DDBJ whole genome shotgun (WGS) entry which is preliminary data.</text>
</comment>
<reference evidence="2" key="1">
    <citation type="submission" date="2023-07" db="EMBL/GenBank/DDBJ databases">
        <authorList>
            <person name="Kim M.K."/>
        </authorList>
    </citation>
    <scope>NUCLEOTIDE SEQUENCE</scope>
    <source>
        <strain evidence="2">ASUV-10-1</strain>
    </source>
</reference>
<dbReference type="Proteomes" id="UP001176429">
    <property type="component" value="Unassembled WGS sequence"/>
</dbReference>
<dbReference type="InterPro" id="IPR025250">
    <property type="entry name" value="DUF4199"/>
</dbReference>
<proteinExistence type="predicted"/>
<evidence type="ECO:0000313" key="3">
    <source>
        <dbReference type="Proteomes" id="UP001176429"/>
    </source>
</evidence>
<feature type="transmembrane region" description="Helical" evidence="1">
    <location>
        <begin position="80"/>
        <end position="100"/>
    </location>
</feature>
<dbReference type="Pfam" id="PF13858">
    <property type="entry name" value="DUF4199"/>
    <property type="match status" value="1"/>
</dbReference>
<dbReference type="EMBL" id="JAUQSY010000020">
    <property type="protein sequence ID" value="MDO7877495.1"/>
    <property type="molecule type" value="Genomic_DNA"/>
</dbReference>
<keyword evidence="1" id="KW-1133">Transmembrane helix</keyword>
<feature type="transmembrane region" description="Helical" evidence="1">
    <location>
        <begin position="145"/>
        <end position="168"/>
    </location>
</feature>
<feature type="transmembrane region" description="Helical" evidence="1">
    <location>
        <begin position="44"/>
        <end position="60"/>
    </location>
</feature>
<gene>
    <name evidence="2" type="ORF">Q5H93_22340</name>
</gene>
<feature type="transmembrane region" description="Helical" evidence="1">
    <location>
        <begin position="20"/>
        <end position="38"/>
    </location>
</feature>
<accession>A0ABT9BI66</accession>
<evidence type="ECO:0000313" key="2">
    <source>
        <dbReference type="EMBL" id="MDO7877495.1"/>
    </source>
</evidence>
<dbReference type="RefSeq" id="WP_305008932.1">
    <property type="nucleotide sequence ID" value="NZ_JAUQSY010000020.1"/>
</dbReference>
<organism evidence="2 3">
    <name type="scientific">Hymenobacter aranciens</name>
    <dbReference type="NCBI Taxonomy" id="3063996"/>
    <lineage>
        <taxon>Bacteria</taxon>
        <taxon>Pseudomonadati</taxon>
        <taxon>Bacteroidota</taxon>
        <taxon>Cytophagia</taxon>
        <taxon>Cytophagales</taxon>
        <taxon>Hymenobacteraceae</taxon>
        <taxon>Hymenobacter</taxon>
    </lineage>
</organism>
<keyword evidence="3" id="KW-1185">Reference proteome</keyword>
<protein>
    <submittedName>
        <fullName evidence="2">DUF4199 domain-containing protein</fullName>
    </submittedName>
</protein>
<name>A0ABT9BI66_9BACT</name>
<keyword evidence="1" id="KW-0472">Membrane</keyword>
<keyword evidence="1" id="KW-0812">Transmembrane</keyword>